<dbReference type="AlphaFoldDB" id="U7PYV9"/>
<protein>
    <recommendedName>
        <fullName evidence="3">GH16 domain-containing protein</fullName>
    </recommendedName>
</protein>
<evidence type="ECO:0000313" key="5">
    <source>
        <dbReference type="Proteomes" id="UP000018087"/>
    </source>
</evidence>
<dbReference type="Pfam" id="PF00722">
    <property type="entry name" value="Glyco_hydro_16"/>
    <property type="match status" value="1"/>
</dbReference>
<dbReference type="GO" id="GO:0004553">
    <property type="term" value="F:hydrolase activity, hydrolyzing O-glycosyl compounds"/>
    <property type="evidence" value="ECO:0007669"/>
    <property type="project" value="InterPro"/>
</dbReference>
<dbReference type="HOGENOM" id="CLU_039765_0_1_1"/>
<dbReference type="OrthoDB" id="4388755at2759"/>
<dbReference type="InterPro" id="IPR013320">
    <property type="entry name" value="ConA-like_dom_sf"/>
</dbReference>
<evidence type="ECO:0000256" key="1">
    <source>
        <dbReference type="SAM" id="MobiDB-lite"/>
    </source>
</evidence>
<proteinExistence type="predicted"/>
<dbReference type="STRING" id="1391915.U7PYV9"/>
<evidence type="ECO:0000259" key="3">
    <source>
        <dbReference type="PROSITE" id="PS51762"/>
    </source>
</evidence>
<feature type="region of interest" description="Disordered" evidence="1">
    <location>
        <begin position="426"/>
        <end position="447"/>
    </location>
</feature>
<feature type="domain" description="GH16" evidence="3">
    <location>
        <begin position="91"/>
        <end position="389"/>
    </location>
</feature>
<sequence length="475" mass="50465">MAIEPTNPDLAPFGADKTESAVFNISSGVTVVEAQSLATVAVEQLASAGTILATNGEELNIAGFVQDQYALSTVHLVAADEPLSSPPAPALETTHIPVDDAKCDCFVTNGSDTAYFAHHAFYDFRSLAQYESVPSLLSDAGSATNAPATSGYFTSSTFTSFWQSQNWNNGAANASMLRINSLNNIYIEKDADNSGSSTWLTLRTARHAAFQSAAEIVTQNDTFQYLSMRMLARTIGDPGGCMGMFTYRDGSPSPGASAGKAAPGKDVVLQEVDLEVLTKYPRDHVQCTNQPSLDDKGEIIEAATQNVTLPDGLGWDDWAVYRLDWTPRQSTWYVNGQQIANISFQTPRDPTSIHLNAWSDGSKWTGTMAPGTQAHLQIQWWEVLYNATATNAPAVKDTSSGGGSCSAVCSIDDGNAPGQAVLVWGTASSGGDSGGGSNGTKNGAPDRLMPSWGGSPVFWMPLLSALFVLYPVVSR</sequence>
<dbReference type="GO" id="GO:0005975">
    <property type="term" value="P:carbohydrate metabolic process"/>
    <property type="evidence" value="ECO:0007669"/>
    <property type="project" value="InterPro"/>
</dbReference>
<dbReference type="PANTHER" id="PTHR38121:SF4">
    <property type="entry name" value="GH16 DOMAIN-CONTAINING PROTEIN-RELATED"/>
    <property type="match status" value="1"/>
</dbReference>
<dbReference type="SUPFAM" id="SSF49899">
    <property type="entry name" value="Concanavalin A-like lectins/glucanases"/>
    <property type="match status" value="1"/>
</dbReference>
<dbReference type="Gene3D" id="2.60.120.200">
    <property type="match status" value="1"/>
</dbReference>
<name>U7PYV9_SPOS1</name>
<keyword evidence="2" id="KW-1133">Transmembrane helix</keyword>
<organism evidence="4 5">
    <name type="scientific">Sporothrix schenckii (strain ATCC 58251 / de Perez 2211183)</name>
    <name type="common">Rose-picker's disease fungus</name>
    <dbReference type="NCBI Taxonomy" id="1391915"/>
    <lineage>
        <taxon>Eukaryota</taxon>
        <taxon>Fungi</taxon>
        <taxon>Dikarya</taxon>
        <taxon>Ascomycota</taxon>
        <taxon>Pezizomycotina</taxon>
        <taxon>Sordariomycetes</taxon>
        <taxon>Sordariomycetidae</taxon>
        <taxon>Ophiostomatales</taxon>
        <taxon>Ophiostomataceae</taxon>
        <taxon>Sporothrix</taxon>
    </lineage>
</organism>
<dbReference type="EMBL" id="KI440843">
    <property type="protein sequence ID" value="ERT00793.1"/>
    <property type="molecule type" value="Genomic_DNA"/>
</dbReference>
<accession>U7PYV9</accession>
<dbReference type="InterPro" id="IPR000757">
    <property type="entry name" value="Beta-glucanase-like"/>
</dbReference>
<dbReference type="PROSITE" id="PS51762">
    <property type="entry name" value="GH16_2"/>
    <property type="match status" value="1"/>
</dbReference>
<dbReference type="PANTHER" id="PTHR38121">
    <property type="entry name" value="GH16 DOMAIN-CONTAINING PROTEIN"/>
    <property type="match status" value="1"/>
</dbReference>
<dbReference type="CDD" id="cd00413">
    <property type="entry name" value="Glyco_hydrolase_16"/>
    <property type="match status" value="1"/>
</dbReference>
<evidence type="ECO:0000256" key="2">
    <source>
        <dbReference type="SAM" id="Phobius"/>
    </source>
</evidence>
<evidence type="ECO:0000313" key="4">
    <source>
        <dbReference type="EMBL" id="ERT00793.1"/>
    </source>
</evidence>
<keyword evidence="2" id="KW-0472">Membrane</keyword>
<gene>
    <name evidence="4" type="ORF">HMPREF1624_02026</name>
</gene>
<dbReference type="Proteomes" id="UP000018087">
    <property type="component" value="Unassembled WGS sequence"/>
</dbReference>
<dbReference type="eggNOG" id="ENOG502S0II">
    <property type="taxonomic scope" value="Eukaryota"/>
</dbReference>
<keyword evidence="5" id="KW-1185">Reference proteome</keyword>
<reference evidence="5" key="1">
    <citation type="journal article" date="2014" name="Genome Announc.">
        <title>Genome sequence of the pathogenic fungus Sporothrix schenckii (ATCC 58251).</title>
        <authorList>
            <person name="Cuomo C.A."/>
            <person name="Rodriguez-Del Valle N."/>
            <person name="Perez-Sanchez L."/>
            <person name="Abouelleil A."/>
            <person name="Goldberg J."/>
            <person name="Young S."/>
            <person name="Zeng Q."/>
            <person name="Birren B.W."/>
        </authorList>
    </citation>
    <scope>NUCLEOTIDE SEQUENCE [LARGE SCALE GENOMIC DNA]</scope>
    <source>
        <strain evidence="5">ATCC 58251 / de Perez 2211183</strain>
    </source>
</reference>
<keyword evidence="2" id="KW-0812">Transmembrane</keyword>
<feature type="transmembrane region" description="Helical" evidence="2">
    <location>
        <begin position="456"/>
        <end position="473"/>
    </location>
</feature>